<dbReference type="Pfam" id="PF13439">
    <property type="entry name" value="Glyco_transf_4"/>
    <property type="match status" value="1"/>
</dbReference>
<dbReference type="InterPro" id="IPR001296">
    <property type="entry name" value="Glyco_trans_1"/>
</dbReference>
<dbReference type="GO" id="GO:0071793">
    <property type="term" value="P:bacillithiol biosynthetic process"/>
    <property type="evidence" value="ECO:0007669"/>
    <property type="project" value="InterPro"/>
</dbReference>
<dbReference type="EMBL" id="JAGHQL010000346">
    <property type="protein sequence ID" value="KAH0533831.1"/>
    <property type="molecule type" value="Genomic_DNA"/>
</dbReference>
<dbReference type="AlphaFoldDB" id="A0A9P8KWA9"/>
<feature type="domain" description="PEGA" evidence="3">
    <location>
        <begin position="677"/>
        <end position="719"/>
    </location>
</feature>
<dbReference type="InterPro" id="IPR023881">
    <property type="entry name" value="Thiol_BshA"/>
</dbReference>
<accession>A0A9P8KWA9</accession>
<evidence type="ECO:0000259" key="3">
    <source>
        <dbReference type="Pfam" id="PF08308"/>
    </source>
</evidence>
<keyword evidence="1" id="KW-0808">Transferase</keyword>
<evidence type="ECO:0000259" key="2">
    <source>
        <dbReference type="Pfam" id="PF00534"/>
    </source>
</evidence>
<evidence type="ECO:0000256" key="1">
    <source>
        <dbReference type="ARBA" id="ARBA00022676"/>
    </source>
</evidence>
<dbReference type="PANTHER" id="PTHR45947:SF3">
    <property type="entry name" value="SULFOQUINOVOSYL TRANSFERASE SQD2"/>
    <property type="match status" value="1"/>
</dbReference>
<organism evidence="5 6">
    <name type="scientific">Glutinoglossum americanum</name>
    <dbReference type="NCBI Taxonomy" id="1670608"/>
    <lineage>
        <taxon>Eukaryota</taxon>
        <taxon>Fungi</taxon>
        <taxon>Dikarya</taxon>
        <taxon>Ascomycota</taxon>
        <taxon>Pezizomycotina</taxon>
        <taxon>Geoglossomycetes</taxon>
        <taxon>Geoglossales</taxon>
        <taxon>Geoglossaceae</taxon>
        <taxon>Glutinoglossum</taxon>
    </lineage>
</organism>
<feature type="non-terminal residue" evidence="5">
    <location>
        <position position="1"/>
    </location>
</feature>
<evidence type="ECO:0008006" key="7">
    <source>
        <dbReference type="Google" id="ProtNLM"/>
    </source>
</evidence>
<sequence>LHQDALDVAHGLRRGVVEVERLDHHAIVVVAQEAVLDQHVAAAHHVDAVGAHHPADEVDAAHRDPVAGGEHHRPRRRADDRHALDHGVRAAVEQHRAVRVMGKDAAVDDAVAGDAHAGRVLGDHPAAQHRAALDPQGLTGAQAHLAELVDAAGLQPHHRGVTARGLGLLQGLDEQVQHRLARNGDGQGAGPIGAQAEAVAVADGGDAPGARADLGLARIGWRDDLDLGGAGDRAHAIGRDRGQADGDRPAIDRHRQRRAAGNGGGQVVGEAGHGAAPECAKDFRSLPGPVDYENDFMRLFPHDSSEISDRGHTLLEDDVAVLRELTGHDHGEGLLRPLVEGEAFDARHRLVVGGMAFDRHQVVALDAGVEAVAGHRRHHAQVVLGVLIEHEQRQDGVEQHRDADAIGAQHPRIEGLAREMRVGEHDLVAMAHAAEHGEEFRGEGGGDAFEHGRCINTNFQHETTAGDSEFRIPNSDLDGSMRALTLLLSVLLAAGCADREANHWKGTAAEGSFAVVFLPVDTAPIDAVWKDGSQKFAFDLANKVDFLGKDADGWSAETLPRSGTEPEAVPGAGWTVATRLLSLEIGPSPLGPQWVAKAEMRAFDKDKREVFRRTAHGTHSTVGSPKLMSPEARPEVQAAWTACANAAEALMDALRVRQDLPYQPAPVAPAPAPVVTVQVTVTSIPDHADVLVDGKFRGTTPLAVGLPTKPQLIRIERQGCQPPRSRSRSRSMKLAILCYPTYGGSGVVATELAIHLAERGHEVHVVSSEQPFRLDKPRRNLLFHAVDQSEYPLFRHPHYTLNTANKLISLVEDFGVEIIHSHYAIPHAAAAWQAQTVLRDCSRPTGKGCFDVKMACTLHGTDITLVGRERSYFEMTRFSINRQDLLTTPSRWLAEETEKHFHIKPGRILPIANFVDTVRFCPDPAQPWRDGLAEPGQKVITHVSNFRPVKRVEEVVRAFSIIRQRMPAVLVLVGEGPDLPKAEELARELGVRDDIRMLGNQRPEPILQASDLFLLPSRSESFGLAALEAMACGCPVLGYHAGGLPEVVIDGVTGLLCEAGKDICLGTKAANLLEDVPRYQAMRLAARIQAERFAPGAIVDAYEQALLRTLGR</sequence>
<evidence type="ECO:0000259" key="4">
    <source>
        <dbReference type="Pfam" id="PF13439"/>
    </source>
</evidence>
<evidence type="ECO:0000313" key="6">
    <source>
        <dbReference type="Proteomes" id="UP000698800"/>
    </source>
</evidence>
<name>A0A9P8KWA9_9PEZI</name>
<feature type="domain" description="Glycosyl transferase family 1" evidence="2">
    <location>
        <begin position="934"/>
        <end position="1087"/>
    </location>
</feature>
<dbReference type="GO" id="GO:0016757">
    <property type="term" value="F:glycosyltransferase activity"/>
    <property type="evidence" value="ECO:0007669"/>
    <property type="project" value="UniProtKB-KW"/>
</dbReference>
<keyword evidence="1" id="KW-0328">Glycosyltransferase</keyword>
<dbReference type="SUPFAM" id="SSF53756">
    <property type="entry name" value="UDP-Glycosyltransferase/glycogen phosphorylase"/>
    <property type="match status" value="1"/>
</dbReference>
<proteinExistence type="predicted"/>
<dbReference type="InterPro" id="IPR028098">
    <property type="entry name" value="Glyco_trans_4-like_N"/>
</dbReference>
<reference evidence="5" key="1">
    <citation type="submission" date="2021-03" db="EMBL/GenBank/DDBJ databases">
        <title>Comparative genomics and phylogenomic investigation of the class Geoglossomycetes provide insights into ecological specialization and systematics.</title>
        <authorList>
            <person name="Melie T."/>
            <person name="Pirro S."/>
            <person name="Miller A.N."/>
            <person name="Quandt A."/>
        </authorList>
    </citation>
    <scope>NUCLEOTIDE SEQUENCE</scope>
    <source>
        <strain evidence="5">GBOQ0MN5Z8</strain>
    </source>
</reference>
<feature type="domain" description="Glycosyltransferase subfamily 4-like N-terminal" evidence="4">
    <location>
        <begin position="742"/>
        <end position="918"/>
    </location>
</feature>
<protein>
    <recommendedName>
        <fullName evidence="7">Phosphatidylinositol N-acetylglucosaminyltransferase</fullName>
    </recommendedName>
</protein>
<dbReference type="Gene3D" id="3.40.50.2000">
    <property type="entry name" value="Glycogen Phosphorylase B"/>
    <property type="match status" value="2"/>
</dbReference>
<comment type="caution">
    <text evidence="5">The sequence shown here is derived from an EMBL/GenBank/DDBJ whole genome shotgun (WGS) entry which is preliminary data.</text>
</comment>
<dbReference type="Pfam" id="PF00534">
    <property type="entry name" value="Glycos_transf_1"/>
    <property type="match status" value="1"/>
</dbReference>
<dbReference type="InterPro" id="IPR050194">
    <property type="entry name" value="Glycosyltransferase_grp1"/>
</dbReference>
<gene>
    <name evidence="5" type="ORF">FGG08_007542</name>
</gene>
<dbReference type="NCBIfam" id="TIGR03999">
    <property type="entry name" value="thiol_BshA"/>
    <property type="match status" value="1"/>
</dbReference>
<dbReference type="InterPro" id="IPR013229">
    <property type="entry name" value="PEGA"/>
</dbReference>
<dbReference type="OrthoDB" id="512920at2759"/>
<dbReference type="Pfam" id="PF08308">
    <property type="entry name" value="PEGA"/>
    <property type="match status" value="1"/>
</dbReference>
<dbReference type="Proteomes" id="UP000698800">
    <property type="component" value="Unassembled WGS sequence"/>
</dbReference>
<dbReference type="PANTHER" id="PTHR45947">
    <property type="entry name" value="SULFOQUINOVOSYL TRANSFERASE SQD2"/>
    <property type="match status" value="1"/>
</dbReference>
<keyword evidence="6" id="KW-1185">Reference proteome</keyword>
<evidence type="ECO:0000313" key="5">
    <source>
        <dbReference type="EMBL" id="KAH0533831.1"/>
    </source>
</evidence>